<feature type="region of interest" description="Disordered" evidence="1">
    <location>
        <begin position="1"/>
        <end position="82"/>
    </location>
</feature>
<dbReference type="Proteomes" id="UP000030708">
    <property type="component" value="Unassembled WGS sequence"/>
</dbReference>
<organism evidence="2 3">
    <name type="scientific">Plasmodium falciparum Tanzania</name>
    <name type="common">2000708</name>
    <dbReference type="NCBI Taxonomy" id="1036725"/>
    <lineage>
        <taxon>Eukaryota</taxon>
        <taxon>Sar</taxon>
        <taxon>Alveolata</taxon>
        <taxon>Apicomplexa</taxon>
        <taxon>Aconoidasida</taxon>
        <taxon>Haemosporida</taxon>
        <taxon>Plasmodiidae</taxon>
        <taxon>Plasmodium</taxon>
        <taxon>Plasmodium (Laverania)</taxon>
    </lineage>
</organism>
<evidence type="ECO:0000256" key="1">
    <source>
        <dbReference type="SAM" id="MobiDB-lite"/>
    </source>
</evidence>
<name>A0A024VYH0_PLAFA</name>
<gene>
    <name evidence="2" type="ORF">PFTANZ_05976</name>
</gene>
<dbReference type="AlphaFoldDB" id="A0A024VYH0"/>
<feature type="region of interest" description="Disordered" evidence="1">
    <location>
        <begin position="326"/>
        <end position="346"/>
    </location>
</feature>
<proteinExistence type="predicted"/>
<reference evidence="2 3" key="2">
    <citation type="submission" date="2013-02" db="EMBL/GenBank/DDBJ databases">
        <title>The Genome Sequence of Plasmodium falciparum Tanzania (2000708).</title>
        <authorList>
            <consortium name="The Broad Institute Genome Sequencing Platform"/>
            <consortium name="The Broad Institute Genome Sequencing Center for Infectious Disease"/>
            <person name="Neafsey D."/>
            <person name="Cheeseman I."/>
            <person name="Volkman S."/>
            <person name="Adams J."/>
            <person name="Walker B."/>
            <person name="Young S.K."/>
            <person name="Zeng Q."/>
            <person name="Gargeya S."/>
            <person name="Fitzgerald M."/>
            <person name="Haas B."/>
            <person name="Abouelleil A."/>
            <person name="Alvarado L."/>
            <person name="Arachchi H.M."/>
            <person name="Berlin A.M."/>
            <person name="Chapman S.B."/>
            <person name="Dewar J."/>
            <person name="Goldberg J."/>
            <person name="Griggs A."/>
            <person name="Gujja S."/>
            <person name="Hansen M."/>
            <person name="Howarth C."/>
            <person name="Imamovic A."/>
            <person name="Larimer J."/>
            <person name="McCowan C."/>
            <person name="Murphy C."/>
            <person name="Neiman D."/>
            <person name="Pearson M."/>
            <person name="Priest M."/>
            <person name="Roberts A."/>
            <person name="Saif S."/>
            <person name="Shea T."/>
            <person name="Sisk P."/>
            <person name="Sykes S."/>
            <person name="Wortman J."/>
            <person name="Nusbaum C."/>
            <person name="Birren B."/>
        </authorList>
    </citation>
    <scope>NUCLEOTIDE SEQUENCE [LARGE SCALE GENOMIC DNA]</scope>
    <source>
        <strain evidence="3">Tanzania (2000708)</strain>
    </source>
</reference>
<accession>A0A024VYH0</accession>
<feature type="non-terminal residue" evidence="2">
    <location>
        <position position="346"/>
    </location>
</feature>
<protein>
    <submittedName>
        <fullName evidence="2">Uncharacterized protein</fullName>
    </submittedName>
</protein>
<reference evidence="2 3" key="1">
    <citation type="submission" date="2013-02" db="EMBL/GenBank/DDBJ databases">
        <title>The Genome Annotation of Plasmodium falciparum Tanzania (2000708).</title>
        <authorList>
            <consortium name="The Broad Institute Genome Sequencing Platform"/>
            <consortium name="The Broad Institute Genome Sequencing Center for Infectious Disease"/>
            <person name="Neafsey D."/>
            <person name="Hoffman S."/>
            <person name="Volkman S."/>
            <person name="Rosenthal P."/>
            <person name="Walker B."/>
            <person name="Young S.K."/>
            <person name="Zeng Q."/>
            <person name="Gargeya S."/>
            <person name="Fitzgerald M."/>
            <person name="Haas B."/>
            <person name="Abouelleil A."/>
            <person name="Allen A.W."/>
            <person name="Alvarado L."/>
            <person name="Arachchi H.M."/>
            <person name="Berlin A.M."/>
            <person name="Chapman S.B."/>
            <person name="Gainer-Dewar J."/>
            <person name="Goldberg J."/>
            <person name="Griggs A."/>
            <person name="Gujja S."/>
            <person name="Hansen M."/>
            <person name="Howarth C."/>
            <person name="Imamovic A."/>
            <person name="Ireland A."/>
            <person name="Larimer J."/>
            <person name="McCowan C."/>
            <person name="Murphy C."/>
            <person name="Pearson M."/>
            <person name="Poon T.W."/>
            <person name="Priest M."/>
            <person name="Roberts A."/>
            <person name="Saif S."/>
            <person name="Shea T."/>
            <person name="Sisk P."/>
            <person name="Sykes S."/>
            <person name="Wortman J."/>
            <person name="Nusbaum C."/>
            <person name="Birren B."/>
        </authorList>
    </citation>
    <scope>NUCLEOTIDE SEQUENCE [LARGE SCALE GENOMIC DNA]</scope>
    <source>
        <strain evidence="3">Tanzania (2000708)</strain>
    </source>
</reference>
<feature type="compositionally biased region" description="Acidic residues" evidence="1">
    <location>
        <begin position="336"/>
        <end position="346"/>
    </location>
</feature>
<evidence type="ECO:0000313" key="3">
    <source>
        <dbReference type="Proteomes" id="UP000030708"/>
    </source>
</evidence>
<feature type="compositionally biased region" description="Basic and acidic residues" evidence="1">
    <location>
        <begin position="1"/>
        <end position="50"/>
    </location>
</feature>
<sequence length="346" mass="40560">MKKDEDMKKDEYKKGYKDYKKDQSKNDNKTEERKDEGNISTSNEHHASEKTDDEDIITQYNEEDRHDNSNDNIIIDDEPVGQDNSIFKNENFFWGRGKHDSKYTSKLSINSLGDINEYNDDYNNYDYYDDDPTNRNKGFLKKNSIILKSLYNLNEDYVNNNINNDAGSTSSHCRNNNSGHNDIPHFKNMRKYNSETNIPCCSKSNKSTNKKLLNRLYNMLFRKKKKYRIKNMDAHSKKKVEKFIENIKFSKENNDDNRKIDEQNIEIQFDTLLDGIFDFLQDYDNSSLNAFNNSTPDDDFVYFSNTTPCGVSLMDFPIYDMENMEADVGGKRNDGDNNDDDDNNDD</sequence>
<evidence type="ECO:0000313" key="2">
    <source>
        <dbReference type="EMBL" id="ETW33305.1"/>
    </source>
</evidence>
<dbReference type="EMBL" id="KI926724">
    <property type="protein sequence ID" value="ETW33305.1"/>
    <property type="molecule type" value="Genomic_DNA"/>
</dbReference>